<evidence type="ECO:0008006" key="3">
    <source>
        <dbReference type="Google" id="ProtNLM"/>
    </source>
</evidence>
<protein>
    <recommendedName>
        <fullName evidence="3">NIPSNAP domain-containing protein</fullName>
    </recommendedName>
</protein>
<dbReference type="Gene3D" id="3.30.70.100">
    <property type="match status" value="1"/>
</dbReference>
<gene>
    <name evidence="1" type="ORF">CR62_13410</name>
</gene>
<proteinExistence type="predicted"/>
<evidence type="ECO:0000313" key="2">
    <source>
        <dbReference type="Proteomes" id="UP000028721"/>
    </source>
</evidence>
<organism evidence="1 2">
    <name type="scientific">Serratia grimesii</name>
    <dbReference type="NCBI Taxonomy" id="82995"/>
    <lineage>
        <taxon>Bacteria</taxon>
        <taxon>Pseudomonadati</taxon>
        <taxon>Pseudomonadota</taxon>
        <taxon>Gammaproteobacteria</taxon>
        <taxon>Enterobacterales</taxon>
        <taxon>Yersiniaceae</taxon>
        <taxon>Serratia</taxon>
    </lineage>
</organism>
<evidence type="ECO:0000313" key="1">
    <source>
        <dbReference type="EMBL" id="KFB89766.1"/>
    </source>
</evidence>
<dbReference type="SUPFAM" id="SSF54909">
    <property type="entry name" value="Dimeric alpha+beta barrel"/>
    <property type="match status" value="1"/>
</dbReference>
<keyword evidence="2" id="KW-1185">Reference proteome</keyword>
<dbReference type="InterPro" id="IPR011008">
    <property type="entry name" value="Dimeric_a/b-barrel"/>
</dbReference>
<name>A0ABR4UCJ8_9GAMM</name>
<comment type="caution">
    <text evidence="1">The sequence shown here is derived from an EMBL/GenBank/DDBJ whole genome shotgun (WGS) entry which is preliminary data.</text>
</comment>
<sequence>MKTVEILLYSLQPNTGVAFHQIMHEISVPLHLDCGMDVVRYGQSLHDPDNYYLIRAYDSAEHLEASQNAFYSSPAWRAGPRESIIALIATSIKSVITLDNVALGALRQADL</sequence>
<dbReference type="EMBL" id="JGVP01000003">
    <property type="protein sequence ID" value="KFB89766.1"/>
    <property type="molecule type" value="Genomic_DNA"/>
</dbReference>
<dbReference type="Proteomes" id="UP000028721">
    <property type="component" value="Unassembled WGS sequence"/>
</dbReference>
<reference evidence="1 2" key="1">
    <citation type="submission" date="2014-03" db="EMBL/GenBank/DDBJ databases">
        <title>Draft genome sequence of the Serratia grimesii strain a2.</title>
        <authorList>
            <person name="Toymentseva A."/>
            <person name="Kazakov S."/>
            <person name="Giliazeva A."/>
            <person name="Ismagilova R."/>
            <person name="Shah R."/>
            <person name="Sharipova M."/>
            <person name="Khaitlina S."/>
            <person name="Mardanova A."/>
        </authorList>
    </citation>
    <scope>NUCLEOTIDE SEQUENCE [LARGE SCALE GENOMIC DNA]</scope>
    <source>
        <strain evidence="1 2">A2</strain>
    </source>
</reference>
<accession>A0ABR4UCJ8</accession>